<dbReference type="EMBL" id="LNQE01001503">
    <property type="protein sequence ID" value="KUG16320.1"/>
    <property type="molecule type" value="Genomic_DNA"/>
</dbReference>
<comment type="caution">
    <text evidence="5">The sequence shown here is derived from an EMBL/GenBank/DDBJ whole genome shotgun (WGS) entry which is preliminary data.</text>
</comment>
<accession>A0A0W8F609</accession>
<evidence type="ECO:0000256" key="3">
    <source>
        <dbReference type="SAM" id="MobiDB-lite"/>
    </source>
</evidence>
<proteinExistence type="inferred from homology"/>
<dbReference type="PANTHER" id="PTHR43673">
    <property type="entry name" value="NAD(P)H NITROREDUCTASE YDGI-RELATED"/>
    <property type="match status" value="1"/>
</dbReference>
<dbReference type="Gene3D" id="3.40.109.10">
    <property type="entry name" value="NADH Oxidase"/>
    <property type="match status" value="1"/>
</dbReference>
<dbReference type="InterPro" id="IPR029479">
    <property type="entry name" value="Nitroreductase"/>
</dbReference>
<organism evidence="5">
    <name type="scientific">hydrocarbon metagenome</name>
    <dbReference type="NCBI Taxonomy" id="938273"/>
    <lineage>
        <taxon>unclassified sequences</taxon>
        <taxon>metagenomes</taxon>
        <taxon>ecological metagenomes</taxon>
    </lineage>
</organism>
<evidence type="ECO:0000313" key="5">
    <source>
        <dbReference type="EMBL" id="KUG16320.1"/>
    </source>
</evidence>
<evidence type="ECO:0000259" key="4">
    <source>
        <dbReference type="Pfam" id="PF00881"/>
    </source>
</evidence>
<dbReference type="InterPro" id="IPR000415">
    <property type="entry name" value="Nitroreductase-like"/>
</dbReference>
<reference evidence="5" key="1">
    <citation type="journal article" date="2015" name="Proc. Natl. Acad. Sci. U.S.A.">
        <title>Networks of energetic and metabolic interactions define dynamics in microbial communities.</title>
        <authorList>
            <person name="Embree M."/>
            <person name="Liu J.K."/>
            <person name="Al-Bassam M.M."/>
            <person name="Zengler K."/>
        </authorList>
    </citation>
    <scope>NUCLEOTIDE SEQUENCE</scope>
</reference>
<evidence type="ECO:0000256" key="1">
    <source>
        <dbReference type="ARBA" id="ARBA00007118"/>
    </source>
</evidence>
<dbReference type="SUPFAM" id="SSF55469">
    <property type="entry name" value="FMN-dependent nitroreductase-like"/>
    <property type="match status" value="1"/>
</dbReference>
<sequence length="171" mass="18643">MNLMDALKSRRSIRRYQSRPIPKDLAKSLIDAAQTAPSAGNLSARRYVLVSNEDMRRLLAAAAYGQEHIEEAPLLIAVCADVKASSVRYGSRGGLYAIQDADAATMCLLLAAHDAGLGACWNGAFDDDMVREALHLEDDVLPVAIVSLGWPEESPARPERPRRVGEVSWID</sequence>
<gene>
    <name evidence="5" type="ORF">ASZ90_013992</name>
</gene>
<feature type="region of interest" description="Disordered" evidence="3">
    <location>
        <begin position="152"/>
        <end position="171"/>
    </location>
</feature>
<dbReference type="PANTHER" id="PTHR43673:SF10">
    <property type="entry name" value="NADH DEHYDROGENASE_NAD(P)H NITROREDUCTASE XCC3605-RELATED"/>
    <property type="match status" value="1"/>
</dbReference>
<feature type="domain" description="Nitroreductase" evidence="4">
    <location>
        <begin position="63"/>
        <end position="150"/>
    </location>
</feature>
<keyword evidence="2" id="KW-0560">Oxidoreductase</keyword>
<feature type="compositionally biased region" description="Basic and acidic residues" evidence="3">
    <location>
        <begin position="154"/>
        <end position="165"/>
    </location>
</feature>
<dbReference type="AlphaFoldDB" id="A0A0W8F609"/>
<protein>
    <recommendedName>
        <fullName evidence="4">Nitroreductase domain-containing protein</fullName>
    </recommendedName>
</protein>
<dbReference type="GO" id="GO:0016491">
    <property type="term" value="F:oxidoreductase activity"/>
    <property type="evidence" value="ECO:0007669"/>
    <property type="project" value="UniProtKB-KW"/>
</dbReference>
<evidence type="ECO:0000256" key="2">
    <source>
        <dbReference type="ARBA" id="ARBA00023002"/>
    </source>
</evidence>
<dbReference type="Pfam" id="PF00881">
    <property type="entry name" value="Nitroreductase"/>
    <property type="match status" value="1"/>
</dbReference>
<name>A0A0W8F609_9ZZZZ</name>
<comment type="similarity">
    <text evidence="1">Belongs to the nitroreductase family.</text>
</comment>